<comment type="cofactor">
    <cofactor evidence="1">
        <name>FAD</name>
        <dbReference type="ChEBI" id="CHEBI:57692"/>
    </cofactor>
</comment>
<dbReference type="PANTHER" id="PTHR43884:SF12">
    <property type="entry name" value="ISOVALERYL-COA DEHYDROGENASE, MITOCHONDRIAL-RELATED"/>
    <property type="match status" value="1"/>
</dbReference>
<dbReference type="Gene3D" id="1.10.540.10">
    <property type="entry name" value="Acyl-CoA dehydrogenase/oxidase, N-terminal domain"/>
    <property type="match status" value="1"/>
</dbReference>
<accession>A0A3N2GPN2</accession>
<dbReference type="RefSeq" id="WP_123682922.1">
    <property type="nucleotide sequence ID" value="NZ_RKHY01000001.1"/>
</dbReference>
<dbReference type="SUPFAM" id="SSF47203">
    <property type="entry name" value="Acyl-CoA dehydrogenase C-terminal domain-like"/>
    <property type="match status" value="1"/>
</dbReference>
<dbReference type="InterPro" id="IPR009075">
    <property type="entry name" value="AcylCo_DH/oxidase_C"/>
</dbReference>
<evidence type="ECO:0000259" key="6">
    <source>
        <dbReference type="Pfam" id="PF02771"/>
    </source>
</evidence>
<evidence type="ECO:0000313" key="7">
    <source>
        <dbReference type="EMBL" id="ROS38584.1"/>
    </source>
</evidence>
<dbReference type="GO" id="GO:0003995">
    <property type="term" value="F:acyl-CoA dehydrogenase activity"/>
    <property type="evidence" value="ECO:0007669"/>
    <property type="project" value="InterPro"/>
</dbReference>
<dbReference type="Pfam" id="PF02771">
    <property type="entry name" value="Acyl-CoA_dh_N"/>
    <property type="match status" value="1"/>
</dbReference>
<dbReference type="InterPro" id="IPR036250">
    <property type="entry name" value="AcylCo_DH-like_C"/>
</dbReference>
<evidence type="ECO:0000256" key="3">
    <source>
        <dbReference type="ARBA" id="ARBA00022630"/>
    </source>
</evidence>
<protein>
    <submittedName>
        <fullName evidence="7">Alkylation response protein AidB-like acyl-CoA dehydrogenase</fullName>
    </submittedName>
</protein>
<dbReference type="InterPro" id="IPR009100">
    <property type="entry name" value="AcylCoA_DH/oxidase_NM_dom_sf"/>
</dbReference>
<evidence type="ECO:0000259" key="5">
    <source>
        <dbReference type="Pfam" id="PF00441"/>
    </source>
</evidence>
<evidence type="ECO:0000256" key="1">
    <source>
        <dbReference type="ARBA" id="ARBA00001974"/>
    </source>
</evidence>
<feature type="domain" description="Acyl-CoA dehydrogenase/oxidase C-terminal" evidence="5">
    <location>
        <begin position="213"/>
        <end position="322"/>
    </location>
</feature>
<evidence type="ECO:0000256" key="4">
    <source>
        <dbReference type="ARBA" id="ARBA00022827"/>
    </source>
</evidence>
<dbReference type="GeneID" id="301842334"/>
<name>A0A3N2GPN2_9PSEU</name>
<evidence type="ECO:0000313" key="8">
    <source>
        <dbReference type="Proteomes" id="UP000274843"/>
    </source>
</evidence>
<feature type="domain" description="Acyl-CoA dehydrogenase/oxidase N-terminal" evidence="6">
    <location>
        <begin position="10"/>
        <end position="90"/>
    </location>
</feature>
<dbReference type="EMBL" id="RKHY01000001">
    <property type="protein sequence ID" value="ROS38584.1"/>
    <property type="molecule type" value="Genomic_DNA"/>
</dbReference>
<keyword evidence="4" id="KW-0274">FAD</keyword>
<dbReference type="PROSITE" id="PS00073">
    <property type="entry name" value="ACYL_COA_DH_2"/>
    <property type="match status" value="1"/>
</dbReference>
<dbReference type="Proteomes" id="UP000274843">
    <property type="component" value="Unassembled WGS sequence"/>
</dbReference>
<dbReference type="InterPro" id="IPR006089">
    <property type="entry name" value="Acyl-CoA_DH_CS"/>
</dbReference>
<reference evidence="7 8" key="1">
    <citation type="submission" date="2018-11" db="EMBL/GenBank/DDBJ databases">
        <title>Sequencing the genomes of 1000 actinobacteria strains.</title>
        <authorList>
            <person name="Klenk H.-P."/>
        </authorList>
    </citation>
    <scope>NUCLEOTIDE SEQUENCE [LARGE SCALE GENOMIC DNA]</scope>
    <source>
        <strain evidence="7 8">DSM 44348</strain>
    </source>
</reference>
<dbReference type="AlphaFoldDB" id="A0A3N2GPN2"/>
<dbReference type="Pfam" id="PF00441">
    <property type="entry name" value="Acyl-CoA_dh_1"/>
    <property type="match status" value="1"/>
</dbReference>
<proteinExistence type="inferred from homology"/>
<dbReference type="SUPFAM" id="SSF56645">
    <property type="entry name" value="Acyl-CoA dehydrogenase NM domain-like"/>
    <property type="match status" value="1"/>
</dbReference>
<keyword evidence="3" id="KW-0285">Flavoprotein</keyword>
<organism evidence="7 8">
    <name type="scientific">Amycolatopsis thermoflava</name>
    <dbReference type="NCBI Taxonomy" id="84480"/>
    <lineage>
        <taxon>Bacteria</taxon>
        <taxon>Bacillati</taxon>
        <taxon>Actinomycetota</taxon>
        <taxon>Actinomycetes</taxon>
        <taxon>Pseudonocardiales</taxon>
        <taxon>Pseudonocardiaceae</taxon>
        <taxon>Amycolatopsis</taxon>
        <taxon>Amycolatopsis methanolica group</taxon>
    </lineage>
</organism>
<evidence type="ECO:0000256" key="2">
    <source>
        <dbReference type="ARBA" id="ARBA00009347"/>
    </source>
</evidence>
<keyword evidence="8" id="KW-1185">Reference proteome</keyword>
<dbReference type="InterPro" id="IPR037069">
    <property type="entry name" value="AcylCoA_DH/ox_N_sf"/>
</dbReference>
<sequence length="351" mass="35786">MTWRGPLLDEEQRDLAAMLDAFTADRAVELDDSPEMVAALVQELAGLGVWTLGTPESAGGGGAGSLTTAVAWERLGRRWPALGWASAQAHAAVDVLAGDRRFADLVGRIHAGEAGVAVVDAACVHVRLAWHGDSLSGSVDRVDAAARSPHLLILTGAREALLVPPTATKATPLRRTGLGGALTSALDVTAGADAVHHVTGVDVTAARCRLHLGAAAVASGIAGAAADDAAGYTAVRRQFGKALRDIPAVRMSLFGQAARAAAALAAATSVPYDHLAAVAIARECCETAIEVAAAALQSHGGYGYLAEYQAERRLRDAISLRAAADTSGPAGAAARVLTGASPVTALPKEER</sequence>
<dbReference type="PANTHER" id="PTHR43884">
    <property type="entry name" value="ACYL-COA DEHYDROGENASE"/>
    <property type="match status" value="1"/>
</dbReference>
<dbReference type="GO" id="GO:0050660">
    <property type="term" value="F:flavin adenine dinucleotide binding"/>
    <property type="evidence" value="ECO:0007669"/>
    <property type="project" value="InterPro"/>
</dbReference>
<comment type="similarity">
    <text evidence="2">Belongs to the acyl-CoA dehydrogenase family.</text>
</comment>
<gene>
    <name evidence="7" type="ORF">EDD35_0867</name>
</gene>
<dbReference type="InterPro" id="IPR013786">
    <property type="entry name" value="AcylCoA_DH/ox_N"/>
</dbReference>
<dbReference type="Gene3D" id="1.20.140.10">
    <property type="entry name" value="Butyryl-CoA Dehydrogenase, subunit A, domain 3"/>
    <property type="match status" value="1"/>
</dbReference>
<comment type="caution">
    <text evidence="7">The sequence shown here is derived from an EMBL/GenBank/DDBJ whole genome shotgun (WGS) entry which is preliminary data.</text>
</comment>